<dbReference type="Proteomes" id="UP000001916">
    <property type="component" value="Chromosome"/>
</dbReference>
<dbReference type="STRING" id="526227.Mesil_2384"/>
<evidence type="ECO:0000313" key="3">
    <source>
        <dbReference type="Proteomes" id="UP000001916"/>
    </source>
</evidence>
<dbReference type="Pfam" id="PF02645">
    <property type="entry name" value="DegV"/>
    <property type="match status" value="1"/>
</dbReference>
<dbReference type="GO" id="GO:0008289">
    <property type="term" value="F:lipid binding"/>
    <property type="evidence" value="ECO:0007669"/>
    <property type="project" value="UniProtKB-KW"/>
</dbReference>
<dbReference type="SUPFAM" id="SSF82549">
    <property type="entry name" value="DAK1/DegV-like"/>
    <property type="match status" value="1"/>
</dbReference>
<sequence>MNVAFVADSTLGLSPQEALEREIHLVPQQVVIQGKSYRDYFEITPQQVTQAQLAGQAVSTSQVAPADFEAKYEELLHRFERVVSVHVSGKLSGTVATAKLIAGKFAGRVQVLDSLSLNAGLGYVLEEARKKLKEGVPIERLEEAIAPLRERVCGYVLPDTLTYLHRSGRIGGLQSLVGNLLKILPVLEVKGGVVNPTDRVRGFYRGLSTLVERFHQAFPQGARFTLAHSSNAKGLEELRRMLRQEGLVYDGERDAGAAVSAHTGPGTIAIFGAPR</sequence>
<dbReference type="InterPro" id="IPR003797">
    <property type="entry name" value="DegV"/>
</dbReference>
<organism evidence="2 3">
    <name type="scientific">Allomeiothermus silvanus (strain ATCC 700542 / DSM 9946 / NBRC 106475 / NCIMB 13440 / VI-R2)</name>
    <name type="common">Thermus silvanus</name>
    <dbReference type="NCBI Taxonomy" id="526227"/>
    <lineage>
        <taxon>Bacteria</taxon>
        <taxon>Thermotogati</taxon>
        <taxon>Deinococcota</taxon>
        <taxon>Deinococci</taxon>
        <taxon>Thermales</taxon>
        <taxon>Thermaceae</taxon>
        <taxon>Allomeiothermus</taxon>
    </lineage>
</organism>
<keyword evidence="3" id="KW-1185">Reference proteome</keyword>
<dbReference type="NCBIfam" id="TIGR00762">
    <property type="entry name" value="DegV"/>
    <property type="match status" value="1"/>
</dbReference>
<dbReference type="Gene3D" id="3.30.1180.10">
    <property type="match status" value="1"/>
</dbReference>
<name>D7BAA5_ALLS1</name>
<gene>
    <name evidence="2" type="ordered locus">Mesil_2384</name>
</gene>
<dbReference type="InterPro" id="IPR043168">
    <property type="entry name" value="DegV_C"/>
</dbReference>
<dbReference type="PROSITE" id="PS51482">
    <property type="entry name" value="DEGV"/>
    <property type="match status" value="1"/>
</dbReference>
<dbReference type="AlphaFoldDB" id="D7BAA5"/>
<dbReference type="EMBL" id="CP002042">
    <property type="protein sequence ID" value="ADH64240.1"/>
    <property type="molecule type" value="Genomic_DNA"/>
</dbReference>
<accession>D7BAA5</accession>
<dbReference type="OrthoDB" id="24767at2"/>
<dbReference type="KEGG" id="msv:Mesil_2384"/>
<reference evidence="2 3" key="1">
    <citation type="journal article" date="2010" name="Stand. Genomic Sci.">
        <title>Complete genome sequence of Meiothermus silvanus type strain (VI-R2).</title>
        <authorList>
            <person name="Sikorski J."/>
            <person name="Tindall B.J."/>
            <person name="Lowry S."/>
            <person name="Lucas S."/>
            <person name="Nolan M."/>
            <person name="Copeland A."/>
            <person name="Glavina Del Rio T."/>
            <person name="Tice H."/>
            <person name="Cheng J.F."/>
            <person name="Han C."/>
            <person name="Pitluck S."/>
            <person name="Liolios K."/>
            <person name="Ivanova N."/>
            <person name="Mavromatis K."/>
            <person name="Mikhailova N."/>
            <person name="Pati A."/>
            <person name="Goodwin L."/>
            <person name="Chen A."/>
            <person name="Palaniappan K."/>
            <person name="Land M."/>
            <person name="Hauser L."/>
            <person name="Chang Y.J."/>
            <person name="Jeffries C.D."/>
            <person name="Rohde M."/>
            <person name="Goker M."/>
            <person name="Woyke T."/>
            <person name="Bristow J."/>
            <person name="Eisen J.A."/>
            <person name="Markowitz V."/>
            <person name="Hugenholtz P."/>
            <person name="Kyrpides N.C."/>
            <person name="Klenk H.P."/>
            <person name="Lapidus A."/>
        </authorList>
    </citation>
    <scope>NUCLEOTIDE SEQUENCE [LARGE SCALE GENOMIC DNA]</scope>
    <source>
        <strain evidence="3">ATCC 700542 / DSM 9946 / VI-R2</strain>
    </source>
</reference>
<keyword evidence="1" id="KW-0446">Lipid-binding</keyword>
<proteinExistence type="predicted"/>
<dbReference type="eggNOG" id="COG1307">
    <property type="taxonomic scope" value="Bacteria"/>
</dbReference>
<dbReference type="RefSeq" id="WP_013158783.1">
    <property type="nucleotide sequence ID" value="NC_014212.1"/>
</dbReference>
<dbReference type="Gene3D" id="3.40.50.10170">
    <property type="match status" value="1"/>
</dbReference>
<evidence type="ECO:0000313" key="2">
    <source>
        <dbReference type="EMBL" id="ADH64240.1"/>
    </source>
</evidence>
<protein>
    <submittedName>
        <fullName evidence="2">DegV family protein</fullName>
    </submittedName>
</protein>
<evidence type="ECO:0000256" key="1">
    <source>
        <dbReference type="ARBA" id="ARBA00023121"/>
    </source>
</evidence>
<dbReference type="PANTHER" id="PTHR33434">
    <property type="entry name" value="DEGV DOMAIN-CONTAINING PROTEIN DR_1986-RELATED"/>
    <property type="match status" value="1"/>
</dbReference>
<dbReference type="PANTHER" id="PTHR33434:SF2">
    <property type="entry name" value="FATTY ACID-BINDING PROTEIN TM_1468"/>
    <property type="match status" value="1"/>
</dbReference>
<dbReference type="InterPro" id="IPR050270">
    <property type="entry name" value="DegV_domain_contain"/>
</dbReference>
<dbReference type="HOGENOM" id="CLU_048251_0_1_0"/>